<keyword evidence="6" id="KW-0687">Ribonucleoprotein</keyword>
<keyword evidence="4 8" id="KW-0689">Ribosomal protein</keyword>
<dbReference type="InterPro" id="IPR019346">
    <property type="entry name" value="Ribosomal_mL42"/>
</dbReference>
<evidence type="ECO:0000256" key="2">
    <source>
        <dbReference type="ARBA" id="ARBA00005556"/>
    </source>
</evidence>
<dbReference type="EMBL" id="GANP01001290">
    <property type="protein sequence ID" value="JAB83178.1"/>
    <property type="molecule type" value="mRNA"/>
</dbReference>
<dbReference type="AlphaFoldDB" id="V5I4F1"/>
<dbReference type="GO" id="GO:0005762">
    <property type="term" value="C:mitochondrial large ribosomal subunit"/>
    <property type="evidence" value="ECO:0007669"/>
    <property type="project" value="TreeGrafter"/>
</dbReference>
<evidence type="ECO:0000256" key="6">
    <source>
        <dbReference type="ARBA" id="ARBA00023274"/>
    </source>
</evidence>
<comment type="subcellular location">
    <subcellularLocation>
        <location evidence="1">Mitochondrion</location>
    </subcellularLocation>
</comment>
<evidence type="ECO:0000313" key="8">
    <source>
        <dbReference type="EMBL" id="JAB83178.1"/>
    </source>
</evidence>
<reference evidence="8" key="1">
    <citation type="journal article" date="2015" name="Sci. Rep.">
        <title>Tissue- and time-dependent transcription in Ixodes ricinus salivary glands and midguts when blood feeding on the vertebrate host.</title>
        <authorList>
            <person name="Kotsyfakis M."/>
            <person name="Schwarz A."/>
            <person name="Erhart J."/>
            <person name="Ribeiro J.M."/>
        </authorList>
    </citation>
    <scope>NUCLEOTIDE SEQUENCE</scope>
    <source>
        <tissue evidence="8">Salivary gland and midgut</tissue>
    </source>
</reference>
<sequence>RHLLGFQRTRAAFDALPLGRNYSTTTNPGDMSHMIVLTDDGSTIVCWHPEQEFPYEHTKPLPKVDPELNEGDSVLKLQVRLDNINRSYRNERLEIEALTKLTYTSKHRWYPKNNKYKDPNPTSRPRRFIVCGHCSIARPIIVSDQIGAVNPAVAVKSKRKKGISIEMD</sequence>
<evidence type="ECO:0000256" key="1">
    <source>
        <dbReference type="ARBA" id="ARBA00004173"/>
    </source>
</evidence>
<evidence type="ECO:0000256" key="4">
    <source>
        <dbReference type="ARBA" id="ARBA00022980"/>
    </source>
</evidence>
<name>V5I4F1_IXORI</name>
<feature type="non-terminal residue" evidence="8">
    <location>
        <position position="1"/>
    </location>
</feature>
<evidence type="ECO:0000256" key="3">
    <source>
        <dbReference type="ARBA" id="ARBA00022946"/>
    </source>
</evidence>
<evidence type="ECO:0000256" key="5">
    <source>
        <dbReference type="ARBA" id="ARBA00023128"/>
    </source>
</evidence>
<dbReference type="PANTHER" id="PTHR13450">
    <property type="entry name" value="MITOCHONDRIAL 39S RIBOSOMAL PROTEIN L42"/>
    <property type="match status" value="1"/>
</dbReference>
<keyword evidence="5" id="KW-0496">Mitochondrion</keyword>
<protein>
    <recommendedName>
        <fullName evidence="7">Large ribosomal subunit protein mL42</fullName>
    </recommendedName>
</protein>
<comment type="similarity">
    <text evidence="2">Belongs to the mitochondrion-specific ribosomal protein mL42 family.</text>
</comment>
<dbReference type="PANTHER" id="PTHR13450:SF4">
    <property type="entry name" value="LARGE RIBOSOMAL SUBUNIT PROTEIN ML42"/>
    <property type="match status" value="1"/>
</dbReference>
<proteinExistence type="evidence at transcript level"/>
<evidence type="ECO:0000256" key="7">
    <source>
        <dbReference type="ARBA" id="ARBA00035189"/>
    </source>
</evidence>
<keyword evidence="3" id="KW-0809">Transit peptide</keyword>
<dbReference type="Pfam" id="PF10210">
    <property type="entry name" value="MRP-S32"/>
    <property type="match status" value="1"/>
</dbReference>
<organism evidence="8">
    <name type="scientific">Ixodes ricinus</name>
    <name type="common">Common tick</name>
    <name type="synonym">Acarus ricinus</name>
    <dbReference type="NCBI Taxonomy" id="34613"/>
    <lineage>
        <taxon>Eukaryota</taxon>
        <taxon>Metazoa</taxon>
        <taxon>Ecdysozoa</taxon>
        <taxon>Arthropoda</taxon>
        <taxon>Chelicerata</taxon>
        <taxon>Arachnida</taxon>
        <taxon>Acari</taxon>
        <taxon>Parasitiformes</taxon>
        <taxon>Ixodida</taxon>
        <taxon>Ixodoidea</taxon>
        <taxon>Ixodidae</taxon>
        <taxon>Ixodinae</taxon>
        <taxon>Ixodes</taxon>
    </lineage>
</organism>
<accession>V5I4F1</accession>